<evidence type="ECO:0008006" key="3">
    <source>
        <dbReference type="Google" id="ProtNLM"/>
    </source>
</evidence>
<sequence>MSEANEAALRILGESITKATEHQVAAWGAYGKLMGDLIASRAPADELSKVYLEFAQEHTVAATAAAATHWMNAASAVAILAKDQLAELTRHLAAVKPRDQAE</sequence>
<name>A0A7W7FX14_9PSEU</name>
<reference evidence="1 2" key="1">
    <citation type="submission" date="2020-08" db="EMBL/GenBank/DDBJ databases">
        <title>Sequencing the genomes of 1000 actinobacteria strains.</title>
        <authorList>
            <person name="Klenk H.-P."/>
        </authorList>
    </citation>
    <scope>NUCLEOTIDE SEQUENCE [LARGE SCALE GENOMIC DNA]</scope>
    <source>
        <strain evidence="1 2">DSM 44230</strain>
    </source>
</reference>
<evidence type="ECO:0000313" key="2">
    <source>
        <dbReference type="Proteomes" id="UP000533598"/>
    </source>
</evidence>
<proteinExistence type="predicted"/>
<dbReference type="AlphaFoldDB" id="A0A7W7FX14"/>
<organism evidence="1 2">
    <name type="scientific">Crossiella cryophila</name>
    <dbReference type="NCBI Taxonomy" id="43355"/>
    <lineage>
        <taxon>Bacteria</taxon>
        <taxon>Bacillati</taxon>
        <taxon>Actinomycetota</taxon>
        <taxon>Actinomycetes</taxon>
        <taxon>Pseudonocardiales</taxon>
        <taxon>Pseudonocardiaceae</taxon>
        <taxon>Crossiella</taxon>
    </lineage>
</organism>
<protein>
    <recommendedName>
        <fullName evidence="3">Phasin protein</fullName>
    </recommendedName>
</protein>
<dbReference type="Proteomes" id="UP000533598">
    <property type="component" value="Unassembled WGS sequence"/>
</dbReference>
<comment type="caution">
    <text evidence="1">The sequence shown here is derived from an EMBL/GenBank/DDBJ whole genome shotgun (WGS) entry which is preliminary data.</text>
</comment>
<keyword evidence="2" id="KW-1185">Reference proteome</keyword>
<evidence type="ECO:0000313" key="1">
    <source>
        <dbReference type="EMBL" id="MBB4680645.1"/>
    </source>
</evidence>
<dbReference type="EMBL" id="JACHMH010000001">
    <property type="protein sequence ID" value="MBB4680645.1"/>
    <property type="molecule type" value="Genomic_DNA"/>
</dbReference>
<gene>
    <name evidence="1" type="ORF">HNR67_006763</name>
</gene>
<accession>A0A7W7FX14</accession>
<dbReference type="RefSeq" id="WP_185006604.1">
    <property type="nucleotide sequence ID" value="NZ_BAAAUI010000060.1"/>
</dbReference>